<dbReference type="AlphaFoldDB" id="A0AAV0QZT6"/>
<accession>A0AAV0QZT6</accession>
<proteinExistence type="predicted"/>
<keyword evidence="2" id="KW-1185">Reference proteome</keyword>
<evidence type="ECO:0000313" key="1">
    <source>
        <dbReference type="EMBL" id="CAI0549849.1"/>
    </source>
</evidence>
<sequence length="164" mass="18375">PIINPQSLRSIDKNLEKHSLAFILSSPDDPRPLRLPHRRPCLLLPEMPLRCPLRCAPPPLRTIGNHCSVASLLNSFREMCYCQPNAFASVLLLRPPWPLAFSALSSRWALSVFTPPLSRVLDGLVSISSINCRFGVDISALGELWELEALADFMRKEVSCEEED</sequence>
<protein>
    <submittedName>
        <fullName evidence="1">Uncharacterized protein</fullName>
    </submittedName>
</protein>
<dbReference type="Proteomes" id="UP001154282">
    <property type="component" value="Unassembled WGS sequence"/>
</dbReference>
<name>A0AAV0QZT6_9ROSI</name>
<gene>
    <name evidence="1" type="ORF">LITE_LOCUS45321</name>
</gene>
<reference evidence="1" key="1">
    <citation type="submission" date="2022-08" db="EMBL/GenBank/DDBJ databases">
        <authorList>
            <person name="Gutierrez-Valencia J."/>
        </authorList>
    </citation>
    <scope>NUCLEOTIDE SEQUENCE</scope>
</reference>
<organism evidence="1 2">
    <name type="scientific">Linum tenue</name>
    <dbReference type="NCBI Taxonomy" id="586396"/>
    <lineage>
        <taxon>Eukaryota</taxon>
        <taxon>Viridiplantae</taxon>
        <taxon>Streptophyta</taxon>
        <taxon>Embryophyta</taxon>
        <taxon>Tracheophyta</taxon>
        <taxon>Spermatophyta</taxon>
        <taxon>Magnoliopsida</taxon>
        <taxon>eudicotyledons</taxon>
        <taxon>Gunneridae</taxon>
        <taxon>Pentapetalae</taxon>
        <taxon>rosids</taxon>
        <taxon>fabids</taxon>
        <taxon>Malpighiales</taxon>
        <taxon>Linaceae</taxon>
        <taxon>Linum</taxon>
    </lineage>
</organism>
<comment type="caution">
    <text evidence="1">The sequence shown here is derived from an EMBL/GenBank/DDBJ whole genome shotgun (WGS) entry which is preliminary data.</text>
</comment>
<dbReference type="EMBL" id="CAMGYJ010000010">
    <property type="protein sequence ID" value="CAI0549849.1"/>
    <property type="molecule type" value="Genomic_DNA"/>
</dbReference>
<evidence type="ECO:0000313" key="2">
    <source>
        <dbReference type="Proteomes" id="UP001154282"/>
    </source>
</evidence>
<feature type="non-terminal residue" evidence="1">
    <location>
        <position position="1"/>
    </location>
</feature>